<keyword evidence="6" id="KW-1185">Reference proteome</keyword>
<accession>A0A5R9EYP2</accession>
<evidence type="ECO:0000256" key="4">
    <source>
        <dbReference type="SAM" id="SignalP"/>
    </source>
</evidence>
<dbReference type="CDD" id="cd05829">
    <property type="entry name" value="Sortase_F"/>
    <property type="match status" value="1"/>
</dbReference>
<feature type="region of interest" description="Disordered" evidence="3">
    <location>
        <begin position="23"/>
        <end position="55"/>
    </location>
</feature>
<feature type="active site" description="Acyl-thioester intermediate" evidence="2">
    <location>
        <position position="191"/>
    </location>
</feature>
<dbReference type="SUPFAM" id="SSF63817">
    <property type="entry name" value="Sortase"/>
    <property type="match status" value="1"/>
</dbReference>
<evidence type="ECO:0000256" key="1">
    <source>
        <dbReference type="ARBA" id="ARBA00022801"/>
    </source>
</evidence>
<dbReference type="GO" id="GO:0016787">
    <property type="term" value="F:hydrolase activity"/>
    <property type="evidence" value="ECO:0007669"/>
    <property type="project" value="UniProtKB-KW"/>
</dbReference>
<evidence type="ECO:0000256" key="3">
    <source>
        <dbReference type="SAM" id="MobiDB-lite"/>
    </source>
</evidence>
<organism evidence="5 6">
    <name type="scientific">Exobacillus caeni</name>
    <dbReference type="NCBI Taxonomy" id="2574798"/>
    <lineage>
        <taxon>Bacteria</taxon>
        <taxon>Bacillati</taxon>
        <taxon>Bacillota</taxon>
        <taxon>Bacilli</taxon>
        <taxon>Bacillales</taxon>
        <taxon>Guptibacillaceae</taxon>
        <taxon>Exobacillus</taxon>
    </lineage>
</organism>
<evidence type="ECO:0000256" key="2">
    <source>
        <dbReference type="PIRSR" id="PIRSR605754-1"/>
    </source>
</evidence>
<dbReference type="InterPro" id="IPR005754">
    <property type="entry name" value="Sortase"/>
</dbReference>
<dbReference type="RefSeq" id="WP_138128130.1">
    <property type="nucleotide sequence ID" value="NZ_SWLG01000014.1"/>
</dbReference>
<sequence length="214" mass="23573">MMNVLKLLMPAMLLLSGCSMAAQSAGDRDQNSGMQENIQQEDPLRTLPDSNISKTDSDKEIIKDNREGIIPDRLQIPAIGVDAEVEKVGMLSNGKMDVPKNDENVAWYQKGAQPGQPGNSVIAGHVDNKTGPAVFFKLEKLKKGDEIKVSGSDGNQRTFVVYAVKSYPRNEAPLNEIFGYTYRSGLNLITCTGDFDHEASTHKERLVVYTQLKN</sequence>
<feature type="compositionally biased region" description="Polar residues" evidence="3">
    <location>
        <begin position="31"/>
        <end position="40"/>
    </location>
</feature>
<gene>
    <name evidence="5" type="ORF">FCL54_17360</name>
</gene>
<dbReference type="PROSITE" id="PS51257">
    <property type="entry name" value="PROKAR_LIPOPROTEIN"/>
    <property type="match status" value="1"/>
</dbReference>
<feature type="chain" id="PRO_5024457846" evidence="4">
    <location>
        <begin position="22"/>
        <end position="214"/>
    </location>
</feature>
<dbReference type="Pfam" id="PF04203">
    <property type="entry name" value="Sortase"/>
    <property type="match status" value="1"/>
</dbReference>
<evidence type="ECO:0000313" key="6">
    <source>
        <dbReference type="Proteomes" id="UP000308230"/>
    </source>
</evidence>
<feature type="active site" description="Proton donor/acceptor" evidence="2">
    <location>
        <position position="125"/>
    </location>
</feature>
<feature type="signal peptide" evidence="4">
    <location>
        <begin position="1"/>
        <end position="21"/>
    </location>
</feature>
<dbReference type="OrthoDB" id="525039at2"/>
<reference evidence="5 6" key="1">
    <citation type="submission" date="2019-04" db="EMBL/GenBank/DDBJ databases">
        <title>Bacillus caeni sp. nov., a bacterium isolated from mangrove sediment.</title>
        <authorList>
            <person name="Huang H."/>
            <person name="Mo K."/>
            <person name="Hu Y."/>
        </authorList>
    </citation>
    <scope>NUCLEOTIDE SEQUENCE [LARGE SCALE GENOMIC DNA]</scope>
    <source>
        <strain evidence="5 6">HB172195</strain>
    </source>
</reference>
<dbReference type="Gene3D" id="2.40.260.10">
    <property type="entry name" value="Sortase"/>
    <property type="match status" value="1"/>
</dbReference>
<dbReference type="InterPro" id="IPR042001">
    <property type="entry name" value="Sortase_F"/>
</dbReference>
<dbReference type="EMBL" id="SWLG01000014">
    <property type="protein sequence ID" value="TLS35961.1"/>
    <property type="molecule type" value="Genomic_DNA"/>
</dbReference>
<evidence type="ECO:0000313" key="5">
    <source>
        <dbReference type="EMBL" id="TLS35961.1"/>
    </source>
</evidence>
<dbReference type="InterPro" id="IPR023365">
    <property type="entry name" value="Sortase_dom-sf"/>
</dbReference>
<dbReference type="AlphaFoldDB" id="A0A5R9EYP2"/>
<comment type="caution">
    <text evidence="5">The sequence shown here is derived from an EMBL/GenBank/DDBJ whole genome shotgun (WGS) entry which is preliminary data.</text>
</comment>
<name>A0A5R9EYP2_9BACL</name>
<keyword evidence="1" id="KW-0378">Hydrolase</keyword>
<proteinExistence type="predicted"/>
<protein>
    <submittedName>
        <fullName evidence="5">Class F sortase</fullName>
    </submittedName>
</protein>
<dbReference type="Proteomes" id="UP000308230">
    <property type="component" value="Unassembled WGS sequence"/>
</dbReference>
<keyword evidence="4" id="KW-0732">Signal</keyword>